<evidence type="ECO:0000313" key="3">
    <source>
        <dbReference type="Proteomes" id="UP000237347"/>
    </source>
</evidence>
<dbReference type="InterPro" id="IPR036047">
    <property type="entry name" value="F-box-like_dom_sf"/>
</dbReference>
<dbReference type="Gene3D" id="1.20.1280.50">
    <property type="match status" value="1"/>
</dbReference>
<protein>
    <submittedName>
        <fullName evidence="2">F-box/lrr-repeat protein</fullName>
    </submittedName>
</protein>
<dbReference type="CDD" id="cd22160">
    <property type="entry name" value="F-box_AtFBL13-like"/>
    <property type="match status" value="1"/>
</dbReference>
<dbReference type="PANTHER" id="PTHR31293:SF12">
    <property type="entry name" value="RNI-LIKE SUPERFAMILY PROTEIN"/>
    <property type="match status" value="1"/>
</dbReference>
<sequence length="288" mass="33813">MDSKRKKFTVDDDDVVVDRISELPEDVLQHILSFLPTKQVFQSTLLSTRWKHVWTTFPILKFDETSMLRSSENKNDPEVKIKRRNFYKFLNKCIRLRSRQSQRPHIKNFTLMDSVQNHKSKSRVDRWIGFVVESNVEELILFFGGSRIRYPLPHSVLVAKSLTVLTLHSYAEYTMWTSYGPWDAEKIEFLSKMRNSKVFKLSIIAIQGFAANGLHLFQLSYENIEKPIYKGENPSCCKFLPFPCWRHCLKTVKIDSLKGYGDEELLYKYFSENAKTFEDFQFHVGGIA</sequence>
<keyword evidence="3" id="KW-1185">Reference proteome</keyword>
<gene>
    <name evidence="2" type="ORF">CFP56_027754</name>
</gene>
<dbReference type="EMBL" id="PKMF04000453">
    <property type="protein sequence ID" value="KAK7830996.1"/>
    <property type="molecule type" value="Genomic_DNA"/>
</dbReference>
<evidence type="ECO:0000259" key="1">
    <source>
        <dbReference type="PROSITE" id="PS50181"/>
    </source>
</evidence>
<dbReference type="InterPro" id="IPR001810">
    <property type="entry name" value="F-box_dom"/>
</dbReference>
<dbReference type="SMART" id="SM00256">
    <property type="entry name" value="FBOX"/>
    <property type="match status" value="1"/>
</dbReference>
<dbReference type="AlphaFoldDB" id="A0AAW0JXQ4"/>
<dbReference type="SUPFAM" id="SSF81383">
    <property type="entry name" value="F-box domain"/>
    <property type="match status" value="1"/>
</dbReference>
<comment type="caution">
    <text evidence="2">The sequence shown here is derived from an EMBL/GenBank/DDBJ whole genome shotgun (WGS) entry which is preliminary data.</text>
</comment>
<evidence type="ECO:0000313" key="2">
    <source>
        <dbReference type="EMBL" id="KAK7830996.1"/>
    </source>
</evidence>
<dbReference type="InterPro" id="IPR055294">
    <property type="entry name" value="FBL60-like"/>
</dbReference>
<dbReference type="Pfam" id="PF00646">
    <property type="entry name" value="F-box"/>
    <property type="match status" value="1"/>
</dbReference>
<dbReference type="InterPro" id="IPR053781">
    <property type="entry name" value="F-box_AtFBL13-like"/>
</dbReference>
<organism evidence="2 3">
    <name type="scientific">Quercus suber</name>
    <name type="common">Cork oak</name>
    <dbReference type="NCBI Taxonomy" id="58331"/>
    <lineage>
        <taxon>Eukaryota</taxon>
        <taxon>Viridiplantae</taxon>
        <taxon>Streptophyta</taxon>
        <taxon>Embryophyta</taxon>
        <taxon>Tracheophyta</taxon>
        <taxon>Spermatophyta</taxon>
        <taxon>Magnoliopsida</taxon>
        <taxon>eudicotyledons</taxon>
        <taxon>Gunneridae</taxon>
        <taxon>Pentapetalae</taxon>
        <taxon>rosids</taxon>
        <taxon>fabids</taxon>
        <taxon>Fagales</taxon>
        <taxon>Fagaceae</taxon>
        <taxon>Quercus</taxon>
    </lineage>
</organism>
<name>A0AAW0JXQ4_QUESU</name>
<accession>A0AAW0JXQ4</accession>
<reference evidence="2 3" key="1">
    <citation type="journal article" date="2018" name="Sci. Data">
        <title>The draft genome sequence of cork oak.</title>
        <authorList>
            <person name="Ramos A.M."/>
            <person name="Usie A."/>
            <person name="Barbosa P."/>
            <person name="Barros P.M."/>
            <person name="Capote T."/>
            <person name="Chaves I."/>
            <person name="Simoes F."/>
            <person name="Abreu I."/>
            <person name="Carrasquinho I."/>
            <person name="Faro C."/>
            <person name="Guimaraes J.B."/>
            <person name="Mendonca D."/>
            <person name="Nobrega F."/>
            <person name="Rodrigues L."/>
            <person name="Saibo N.J.M."/>
            <person name="Varela M.C."/>
            <person name="Egas C."/>
            <person name="Matos J."/>
            <person name="Miguel C.M."/>
            <person name="Oliveira M.M."/>
            <person name="Ricardo C.P."/>
            <person name="Goncalves S."/>
        </authorList>
    </citation>
    <scope>NUCLEOTIDE SEQUENCE [LARGE SCALE GENOMIC DNA]</scope>
    <source>
        <strain evidence="3">cv. HL8</strain>
    </source>
</reference>
<dbReference type="PROSITE" id="PS50181">
    <property type="entry name" value="FBOX"/>
    <property type="match status" value="1"/>
</dbReference>
<dbReference type="Proteomes" id="UP000237347">
    <property type="component" value="Unassembled WGS sequence"/>
</dbReference>
<dbReference type="PANTHER" id="PTHR31293">
    <property type="entry name" value="RNI-LIKE SUPERFAMILY PROTEIN"/>
    <property type="match status" value="1"/>
</dbReference>
<proteinExistence type="predicted"/>
<feature type="domain" description="F-box" evidence="1">
    <location>
        <begin position="17"/>
        <end position="53"/>
    </location>
</feature>